<comment type="caution">
    <text evidence="1">The sequence shown here is derived from an EMBL/GenBank/DDBJ whole genome shotgun (WGS) entry which is preliminary data.</text>
</comment>
<name>A0A414HET1_PHOVU</name>
<evidence type="ECO:0000313" key="2">
    <source>
        <dbReference type="Proteomes" id="UP000283429"/>
    </source>
</evidence>
<sequence>MALVDLFYPDNKNRLDRLNNLVYQCNAYQGLVTDQKTEYDNLVKTANEQIIKAFGDMKESEKVKIELPDGTLAIEIVGFIASLFAGGVAIKGMNIAWKSWMLSQGRIGEAALVKLIGYPTWFKFARFGGMIAITIALDAIITAITGAVQRDELRKGIHDCLAPRKNIFKAYKTNEILLEALKSIIALFEFLNPTEEEAKMVIDKAVAKAQKKIEAITDEYIEKFLAEKDTREGAWTKEDHILGSLTINSLQDIEAMEVAPVDYLDGSLVAAEGENAIYLIIGGKRCLIPNMNTYQALFAGTDSIHRVLKVFLDSMPEGEPLSESACLMKCDEEIYFYSGAKKHLIRSIGDFNKVGFKHNDILNVTRQQADNIESAGEFIVADW</sequence>
<dbReference type="RefSeq" id="WP_101602693.1">
    <property type="nucleotide sequence ID" value="NZ_JADNJS010000056.1"/>
</dbReference>
<protein>
    <submittedName>
        <fullName evidence="1">Uncharacterized protein</fullName>
    </submittedName>
</protein>
<organism evidence="1 2">
    <name type="scientific">Phocaeicola vulgatus</name>
    <name type="common">Bacteroides vulgatus</name>
    <dbReference type="NCBI Taxonomy" id="821"/>
    <lineage>
        <taxon>Bacteria</taxon>
        <taxon>Pseudomonadati</taxon>
        <taxon>Bacteroidota</taxon>
        <taxon>Bacteroidia</taxon>
        <taxon>Bacteroidales</taxon>
        <taxon>Bacteroidaceae</taxon>
        <taxon>Phocaeicola</taxon>
    </lineage>
</organism>
<dbReference type="EMBL" id="QSJM01000010">
    <property type="protein sequence ID" value="RHD83145.1"/>
    <property type="molecule type" value="Genomic_DNA"/>
</dbReference>
<dbReference type="AlphaFoldDB" id="A0A414HET1"/>
<reference evidence="1 2" key="1">
    <citation type="submission" date="2018-08" db="EMBL/GenBank/DDBJ databases">
        <title>A genome reference for cultivated species of the human gut microbiota.</title>
        <authorList>
            <person name="Zou Y."/>
            <person name="Xue W."/>
            <person name="Luo G."/>
        </authorList>
    </citation>
    <scope>NUCLEOTIDE SEQUENCE [LARGE SCALE GENOMIC DNA]</scope>
    <source>
        <strain evidence="1 2">AM30-40</strain>
    </source>
</reference>
<accession>A0A414HET1</accession>
<proteinExistence type="predicted"/>
<evidence type="ECO:0000313" key="1">
    <source>
        <dbReference type="EMBL" id="RHD83145.1"/>
    </source>
</evidence>
<gene>
    <name evidence="1" type="ORF">DW783_04915</name>
</gene>
<dbReference type="Proteomes" id="UP000283429">
    <property type="component" value="Unassembled WGS sequence"/>
</dbReference>